<sequence>MYAISKLVVPTIALLGMVQYCPAPFIPAIAAAAAGISAADAAGVIGAAAGVAGAVEGGVQAGHSKRDASRVFNSRIKKRQDISKLGLGTAWSDCMSELGSSTLTFSSTDSSTVLVSGMPPACMTLSGVLTGVYEEGNPVPMSSDSVSFTNLAPGDIQQIQNALNAHPNYQG</sequence>
<evidence type="ECO:0000313" key="1">
    <source>
        <dbReference type="EMBL" id="GAM38240.1"/>
    </source>
</evidence>
<name>A0A6V8H9Y6_TALPI</name>
<reference evidence="2" key="1">
    <citation type="journal article" date="2015" name="Genome Announc.">
        <title>Draft genome sequence of Talaromyces cellulolyticus strain Y-94, a source of lignocellulosic biomass-degrading enzymes.</title>
        <authorList>
            <person name="Fujii T."/>
            <person name="Koike H."/>
            <person name="Sawayama S."/>
            <person name="Yano S."/>
            <person name="Inoue H."/>
        </authorList>
    </citation>
    <scope>NUCLEOTIDE SEQUENCE [LARGE SCALE GENOMIC DNA]</scope>
    <source>
        <strain evidence="2">Y-94</strain>
    </source>
</reference>
<accession>A0A6V8H9Y6</accession>
<proteinExistence type="predicted"/>
<evidence type="ECO:0000313" key="2">
    <source>
        <dbReference type="Proteomes" id="UP000053095"/>
    </source>
</evidence>
<organism evidence="1 2">
    <name type="scientific">Talaromyces pinophilus</name>
    <name type="common">Penicillium pinophilum</name>
    <dbReference type="NCBI Taxonomy" id="128442"/>
    <lineage>
        <taxon>Eukaryota</taxon>
        <taxon>Fungi</taxon>
        <taxon>Dikarya</taxon>
        <taxon>Ascomycota</taxon>
        <taxon>Pezizomycotina</taxon>
        <taxon>Eurotiomycetes</taxon>
        <taxon>Eurotiomycetidae</taxon>
        <taxon>Eurotiales</taxon>
        <taxon>Trichocomaceae</taxon>
        <taxon>Talaromyces</taxon>
        <taxon>Talaromyces sect. Talaromyces</taxon>
    </lineage>
</organism>
<comment type="caution">
    <text evidence="1">The sequence shown here is derived from an EMBL/GenBank/DDBJ whole genome shotgun (WGS) entry which is preliminary data.</text>
</comment>
<dbReference type="Proteomes" id="UP000053095">
    <property type="component" value="Unassembled WGS sequence"/>
</dbReference>
<gene>
    <name evidence="1" type="ORF">TCE0_033f08807</name>
</gene>
<protein>
    <submittedName>
        <fullName evidence="1">Uncharacterized protein</fullName>
    </submittedName>
</protein>
<keyword evidence="2" id="KW-1185">Reference proteome</keyword>
<dbReference type="EMBL" id="DF933829">
    <property type="protein sequence ID" value="GAM38240.1"/>
    <property type="molecule type" value="Genomic_DNA"/>
</dbReference>
<dbReference type="AlphaFoldDB" id="A0A6V8H9Y6"/>